<evidence type="ECO:0000259" key="3">
    <source>
        <dbReference type="PROSITE" id="PS50127"/>
    </source>
</evidence>
<feature type="domain" description="UBC core" evidence="3">
    <location>
        <begin position="4"/>
        <end position="154"/>
    </location>
</feature>
<reference evidence="4 5" key="1">
    <citation type="journal article" date="2018" name="IMA Fungus">
        <title>IMA Genome-F 9: Draft genome sequence of Annulohypoxylon stygium, Aspergillus mulundensis, Berkeleyomyces basicola (syn. Thielaviopsis basicola), Ceratocystis smalleyi, two Cercospora beticola strains, Coleophoma cylindrospora, Fusarium fracticaudum, Phialophora cf. hyalina, and Morchella septimelata.</title>
        <authorList>
            <person name="Wingfield B.D."/>
            <person name="Bills G.F."/>
            <person name="Dong Y."/>
            <person name="Huang W."/>
            <person name="Nel W.J."/>
            <person name="Swalarsk-Parry B.S."/>
            <person name="Vaghefi N."/>
            <person name="Wilken P.M."/>
            <person name="An Z."/>
            <person name="de Beer Z.W."/>
            <person name="De Vos L."/>
            <person name="Chen L."/>
            <person name="Duong T.A."/>
            <person name="Gao Y."/>
            <person name="Hammerbacher A."/>
            <person name="Kikkert J.R."/>
            <person name="Li Y."/>
            <person name="Li H."/>
            <person name="Li K."/>
            <person name="Li Q."/>
            <person name="Liu X."/>
            <person name="Ma X."/>
            <person name="Naidoo K."/>
            <person name="Pethybridge S.J."/>
            <person name="Sun J."/>
            <person name="Steenkamp E.T."/>
            <person name="van der Nest M.A."/>
            <person name="van Wyk S."/>
            <person name="Wingfield M.J."/>
            <person name="Xiong C."/>
            <person name="Yue Q."/>
            <person name="Zhang X."/>
        </authorList>
    </citation>
    <scope>NUCLEOTIDE SEQUENCE [LARGE SCALE GENOMIC DNA]</scope>
    <source>
        <strain evidence="4 5">BP5796</strain>
    </source>
</reference>
<dbReference type="InterPro" id="IPR050113">
    <property type="entry name" value="Ub_conjugating_enzyme"/>
</dbReference>
<dbReference type="Gene3D" id="3.10.110.10">
    <property type="entry name" value="Ubiquitin Conjugating Enzyme"/>
    <property type="match status" value="1"/>
</dbReference>
<dbReference type="Pfam" id="PF00179">
    <property type="entry name" value="UQ_con"/>
    <property type="match status" value="1"/>
</dbReference>
<keyword evidence="1" id="KW-0833">Ubl conjugation pathway</keyword>
<evidence type="ECO:0000256" key="2">
    <source>
        <dbReference type="SAM" id="MobiDB-lite"/>
    </source>
</evidence>
<dbReference type="InterPro" id="IPR016135">
    <property type="entry name" value="UBQ-conjugating_enzyme/RWD"/>
</dbReference>
<feature type="region of interest" description="Disordered" evidence="2">
    <location>
        <begin position="659"/>
        <end position="687"/>
    </location>
</feature>
<dbReference type="EMBL" id="PDLN01000007">
    <property type="protein sequence ID" value="RDW80985.1"/>
    <property type="molecule type" value="Genomic_DNA"/>
</dbReference>
<comment type="caution">
    <text evidence="4">The sequence shown here is derived from an EMBL/GenBank/DDBJ whole genome shotgun (WGS) entry which is preliminary data.</text>
</comment>
<gene>
    <name evidence="4" type="ORF">BP5796_05683</name>
</gene>
<dbReference type="PROSITE" id="PS50127">
    <property type="entry name" value="UBC_2"/>
    <property type="match status" value="1"/>
</dbReference>
<protein>
    <recommendedName>
        <fullName evidence="3">UBC core domain-containing protein</fullName>
    </recommendedName>
</protein>
<dbReference type="Proteomes" id="UP000256328">
    <property type="component" value="Unassembled WGS sequence"/>
</dbReference>
<dbReference type="SUPFAM" id="SSF54495">
    <property type="entry name" value="UBC-like"/>
    <property type="match status" value="1"/>
</dbReference>
<evidence type="ECO:0000313" key="4">
    <source>
        <dbReference type="EMBL" id="RDW80985.1"/>
    </source>
</evidence>
<dbReference type="SMART" id="SM00212">
    <property type="entry name" value="UBCc"/>
    <property type="match status" value="1"/>
</dbReference>
<proteinExistence type="predicted"/>
<evidence type="ECO:0000313" key="5">
    <source>
        <dbReference type="Proteomes" id="UP000256328"/>
    </source>
</evidence>
<feature type="compositionally biased region" description="Gly residues" evidence="2">
    <location>
        <begin position="674"/>
        <end position="687"/>
    </location>
</feature>
<dbReference type="InterPro" id="IPR000608">
    <property type="entry name" value="UBC"/>
</dbReference>
<dbReference type="PANTHER" id="PTHR24067">
    <property type="entry name" value="UBIQUITIN-CONJUGATING ENZYME E2"/>
    <property type="match status" value="1"/>
</dbReference>
<evidence type="ECO:0000256" key="1">
    <source>
        <dbReference type="ARBA" id="ARBA00022786"/>
    </source>
</evidence>
<organism evidence="4 5">
    <name type="scientific">Coleophoma crateriformis</name>
    <dbReference type="NCBI Taxonomy" id="565419"/>
    <lineage>
        <taxon>Eukaryota</taxon>
        <taxon>Fungi</taxon>
        <taxon>Dikarya</taxon>
        <taxon>Ascomycota</taxon>
        <taxon>Pezizomycotina</taxon>
        <taxon>Leotiomycetes</taxon>
        <taxon>Helotiales</taxon>
        <taxon>Dermateaceae</taxon>
        <taxon>Coleophoma</taxon>
    </lineage>
</organism>
<dbReference type="OrthoDB" id="109543at2759"/>
<keyword evidence="5" id="KW-1185">Reference proteome</keyword>
<sequence>MLNALKQRFLHDIAEMQAQPYPNIALHVHDEDITTACLVLTTPDDAYGRIHLTMDFPSNYPLRAPQVRMDSDVNHPNIFSDYICASILNTREGYTPAYTLKGIAIQLLSFFTSDSVEQADSGRRVSLSAYRDMQSYTRDSHRCTKCRFGMEYMGCSSISPVPSLGYVPSPPSSSAESEKEWPTLGQSIKLASLPNPKHKQSLLKADMEESCAKALVLKTSVQPKAGPLQWMKIPDELLLKLCDQLETEDLMMFAQGWSRIGQIITQYDIIRTRELQCFCFKKDYTLTKLGVGVKLARRGRYSFFESEFDLLSEEGFARHHIRRSVQGVRFDYWLPLPISNGHWRRVKDDLPKVLSDLSRNACLGDAPSFQVIFRFMNDVVVKLNQASSETVFRPEDYHESESLKSTLTHASEKAIESYFHLFHLLLCMATTDPMIVHTANRMLATFMNPSNAGKSKDACPDLGHLLIAALISDFEMTPTMIRSIIKEAVTRNVVWMLESRPELSYYEPSAVSPYRLEKTFEASTTSYRLLMFLNLFRRTAVGSPRKSLIQLRDETFQRHGAPPRGSAKGLADAIKTIHSVNNFPDFLRTMGIAPPTAEWFTGFLRECIKSSMAKGYSRMPITQPQALLLRQAKEPGVEVGQGWVAPYVGRLEQRAFFPDSRGIGQRGGRRGHGGGRGSRGGHGRGGY</sequence>
<accession>A0A3D8S3Z4</accession>
<dbReference type="AlphaFoldDB" id="A0A3D8S3Z4"/>
<name>A0A3D8S3Z4_9HELO</name>